<dbReference type="SUPFAM" id="SSF52413">
    <property type="entry name" value="UDP-glucose/GDP-mannose dehydrogenase C-terminal domain"/>
    <property type="match status" value="1"/>
</dbReference>
<feature type="binding site" evidence="9">
    <location>
        <position position="345"/>
    </location>
    <ligand>
        <name>substrate</name>
    </ligand>
</feature>
<evidence type="ECO:0000313" key="13">
    <source>
        <dbReference type="Proteomes" id="UP000635726"/>
    </source>
</evidence>
<dbReference type="InterPro" id="IPR014027">
    <property type="entry name" value="UDP-Glc/GDP-Man_DH_C"/>
</dbReference>
<dbReference type="InterPro" id="IPR008927">
    <property type="entry name" value="6-PGluconate_DH-like_C_sf"/>
</dbReference>
<comment type="pathway">
    <text evidence="1">Nucleotide-sugar biosynthesis; UDP-alpha-D-glucuronate biosynthesis; UDP-alpha-D-glucuronate from UDP-alpha-D-glucose: step 1/1.</text>
</comment>
<feature type="binding site" evidence="10">
    <location>
        <position position="352"/>
    </location>
    <ligand>
        <name>NAD(+)</name>
        <dbReference type="ChEBI" id="CHEBI:57540"/>
    </ligand>
</feature>
<evidence type="ECO:0000256" key="1">
    <source>
        <dbReference type="ARBA" id="ARBA00004701"/>
    </source>
</evidence>
<reference evidence="12" key="2">
    <citation type="submission" date="2020-09" db="EMBL/GenBank/DDBJ databases">
        <authorList>
            <person name="Sun Q."/>
            <person name="Ohkuma M."/>
        </authorList>
    </citation>
    <scope>NUCLEOTIDE SEQUENCE</scope>
    <source>
        <strain evidence="12">JCM 14371</strain>
    </source>
</reference>
<feature type="binding site" evidence="9">
    <location>
        <begin position="274"/>
        <end position="278"/>
    </location>
    <ligand>
        <name>substrate</name>
    </ligand>
</feature>
<dbReference type="AlphaFoldDB" id="A0A917PNV5"/>
<comment type="caution">
    <text evidence="12">The sequence shown here is derived from an EMBL/GenBank/DDBJ whole genome shotgun (WGS) entry which is preliminary data.</text>
</comment>
<dbReference type="SUPFAM" id="SSF51735">
    <property type="entry name" value="NAD(P)-binding Rossmann-fold domains"/>
    <property type="match status" value="1"/>
</dbReference>
<dbReference type="Gene3D" id="3.40.50.720">
    <property type="entry name" value="NAD(P)-binding Rossmann-like Domain"/>
    <property type="match status" value="2"/>
</dbReference>
<gene>
    <name evidence="12" type="ORF">GCM10008939_32020</name>
</gene>
<dbReference type="EC" id="1.1.1.22" evidence="3 7"/>
<dbReference type="GO" id="GO:0003979">
    <property type="term" value="F:UDP-glucose 6-dehydrogenase activity"/>
    <property type="evidence" value="ECO:0007669"/>
    <property type="project" value="UniProtKB-EC"/>
</dbReference>
<dbReference type="InterPro" id="IPR001732">
    <property type="entry name" value="UDP-Glc/GDP-Man_DH_N"/>
</dbReference>
<feature type="active site" description="Nucleophile" evidence="8">
    <location>
        <position position="285"/>
    </location>
</feature>
<comment type="catalytic activity">
    <reaction evidence="6 7">
        <text>UDP-alpha-D-glucose + 2 NAD(+) + H2O = UDP-alpha-D-glucuronate + 2 NADH + 3 H(+)</text>
        <dbReference type="Rhea" id="RHEA:23596"/>
        <dbReference type="ChEBI" id="CHEBI:15377"/>
        <dbReference type="ChEBI" id="CHEBI:15378"/>
        <dbReference type="ChEBI" id="CHEBI:57540"/>
        <dbReference type="ChEBI" id="CHEBI:57945"/>
        <dbReference type="ChEBI" id="CHEBI:58052"/>
        <dbReference type="ChEBI" id="CHEBI:58885"/>
        <dbReference type="EC" id="1.1.1.22"/>
    </reaction>
</comment>
<organism evidence="12 13">
    <name type="scientific">Deinococcus aquiradiocola</name>
    <dbReference type="NCBI Taxonomy" id="393059"/>
    <lineage>
        <taxon>Bacteria</taxon>
        <taxon>Thermotogati</taxon>
        <taxon>Deinococcota</taxon>
        <taxon>Deinococci</taxon>
        <taxon>Deinococcales</taxon>
        <taxon>Deinococcaceae</taxon>
        <taxon>Deinococcus</taxon>
    </lineage>
</organism>
<keyword evidence="13" id="KW-1185">Reference proteome</keyword>
<keyword evidence="4 7" id="KW-0560">Oxidoreductase</keyword>
<dbReference type="Pfam" id="PF03721">
    <property type="entry name" value="UDPG_MGDP_dh_N"/>
    <property type="match status" value="1"/>
</dbReference>
<evidence type="ECO:0000256" key="5">
    <source>
        <dbReference type="ARBA" id="ARBA00023027"/>
    </source>
</evidence>
<evidence type="ECO:0000256" key="10">
    <source>
        <dbReference type="PIRSR" id="PIRSR500134-3"/>
    </source>
</evidence>
<feature type="binding site" evidence="10">
    <location>
        <position position="126"/>
    </location>
    <ligand>
        <name>NAD(+)</name>
        <dbReference type="ChEBI" id="CHEBI:57540"/>
    </ligand>
</feature>
<accession>A0A917PNV5</accession>
<dbReference type="PANTHER" id="PTHR43750:SF3">
    <property type="entry name" value="UDP-GLUCOSE 6-DEHYDROGENASE TUAD"/>
    <property type="match status" value="1"/>
</dbReference>
<feature type="domain" description="UDP-glucose/GDP-mannose dehydrogenase C-terminal" evidence="11">
    <location>
        <begin position="338"/>
        <end position="441"/>
    </location>
</feature>
<dbReference type="GO" id="GO:0051287">
    <property type="term" value="F:NAD binding"/>
    <property type="evidence" value="ECO:0007669"/>
    <property type="project" value="InterPro"/>
</dbReference>
<feature type="binding site" evidence="10">
    <location>
        <position position="162"/>
    </location>
    <ligand>
        <name>NAD(+)</name>
        <dbReference type="ChEBI" id="CHEBI:57540"/>
    </ligand>
</feature>
<dbReference type="InterPro" id="IPR014026">
    <property type="entry name" value="UDP-Glc/GDP-Man_DH_dimer"/>
</dbReference>
<dbReference type="PANTHER" id="PTHR43750">
    <property type="entry name" value="UDP-GLUCOSE 6-DEHYDROGENASE TUAD"/>
    <property type="match status" value="1"/>
</dbReference>
<evidence type="ECO:0000256" key="4">
    <source>
        <dbReference type="ARBA" id="ARBA00023002"/>
    </source>
</evidence>
<dbReference type="RefSeq" id="WP_188964312.1">
    <property type="nucleotide sequence ID" value="NZ_BMOE01000014.1"/>
</dbReference>
<feature type="binding site" evidence="10">
    <location>
        <position position="41"/>
    </location>
    <ligand>
        <name>NAD(+)</name>
        <dbReference type="ChEBI" id="CHEBI:57540"/>
    </ligand>
</feature>
<dbReference type="SMART" id="SM00984">
    <property type="entry name" value="UDPG_MGDP_dh_C"/>
    <property type="match status" value="1"/>
</dbReference>
<dbReference type="InterPro" id="IPR017476">
    <property type="entry name" value="UDP-Glc/GDP-Man"/>
</dbReference>
<evidence type="ECO:0000256" key="9">
    <source>
        <dbReference type="PIRSR" id="PIRSR500134-2"/>
    </source>
</evidence>
<evidence type="ECO:0000256" key="2">
    <source>
        <dbReference type="ARBA" id="ARBA00006601"/>
    </source>
</evidence>
<keyword evidence="5 7" id="KW-0520">NAD</keyword>
<feature type="binding site" evidence="9">
    <location>
        <position position="282"/>
    </location>
    <ligand>
        <name>substrate</name>
    </ligand>
</feature>
<dbReference type="Pfam" id="PF00984">
    <property type="entry name" value="UDPG_MGDP_dh"/>
    <property type="match status" value="1"/>
</dbReference>
<feature type="binding site" evidence="10">
    <location>
        <position position="36"/>
    </location>
    <ligand>
        <name>NAD(+)</name>
        <dbReference type="ChEBI" id="CHEBI:57540"/>
    </ligand>
</feature>
<dbReference type="PIRSF" id="PIRSF500134">
    <property type="entry name" value="UDPglc_DH_bac"/>
    <property type="match status" value="1"/>
</dbReference>
<dbReference type="InterPro" id="IPR036291">
    <property type="entry name" value="NAD(P)-bd_dom_sf"/>
</dbReference>
<evidence type="ECO:0000313" key="12">
    <source>
        <dbReference type="EMBL" id="GGJ85743.1"/>
    </source>
</evidence>
<evidence type="ECO:0000256" key="3">
    <source>
        <dbReference type="ARBA" id="ARBA00012954"/>
    </source>
</evidence>
<evidence type="ECO:0000256" key="6">
    <source>
        <dbReference type="ARBA" id="ARBA00047473"/>
    </source>
</evidence>
<proteinExistence type="inferred from homology"/>
<evidence type="ECO:0000259" key="11">
    <source>
        <dbReference type="SMART" id="SM00984"/>
    </source>
</evidence>
<comment type="similarity">
    <text evidence="2 7">Belongs to the UDP-glucose/GDP-mannose dehydrogenase family.</text>
</comment>
<dbReference type="Pfam" id="PF03720">
    <property type="entry name" value="UDPG_MGDP_dh_C"/>
    <property type="match status" value="1"/>
</dbReference>
<feature type="binding site" evidence="9">
    <location>
        <position position="229"/>
    </location>
    <ligand>
        <name>substrate</name>
    </ligand>
</feature>
<sequence>MAQSGSLNVTVVGTGYVGLGTAVMLAYLGHSVTGLDIDQEKVDMLSRGELPIYEPGLDRMLIESRERIHWTTDYGSAIPQADVIFICVGTPSNVDGSPNLRYVSQAAQSVAENLNGKTQVIVNKSTVPVGTGDWVTRIIEDHARSYHANRYLVVSNPEFLREGTALFDSLYPDRIVLGSDNQEGIDRMRALYAPLLEQDFEAPAYVPRPAGYVRPELITTALSSAEMIKYAANAFLALKISFANEIAGLCERVGADISEVTRGIGSDQRIGPRFLSAGAGWGGSCFGKDTAALISTGQEYGYTMPILQATIDVNTRQRSLIITKLQGHLHRLKGKRVAVLGMAYKPNTDDLRDAPAHDTIARLNELGATVVAHDPIAMPRARREWTHLRYQEAGSVEDALRGADAVIITTEWEEYCRLDWDRALQGMRQRLVIDTRNILTRRPEGVTLEQIGKRQPTPVVPQFDGVAFEDGVVVAAPRNDTLPLA</sequence>
<evidence type="ECO:0000256" key="7">
    <source>
        <dbReference type="PIRNR" id="PIRNR000124"/>
    </source>
</evidence>
<evidence type="ECO:0000256" key="8">
    <source>
        <dbReference type="PIRSR" id="PIRSR500134-1"/>
    </source>
</evidence>
<feature type="binding site" evidence="9">
    <location>
        <begin position="159"/>
        <end position="162"/>
    </location>
    <ligand>
        <name>substrate</name>
    </ligand>
</feature>
<dbReference type="InterPro" id="IPR036220">
    <property type="entry name" value="UDP-Glc/GDP-Man_DH_C_sf"/>
</dbReference>
<name>A0A917PNV5_9DEIO</name>
<dbReference type="GO" id="GO:0000271">
    <property type="term" value="P:polysaccharide biosynthetic process"/>
    <property type="evidence" value="ECO:0007669"/>
    <property type="project" value="InterPro"/>
</dbReference>
<protein>
    <recommendedName>
        <fullName evidence="3 7">UDP-glucose 6-dehydrogenase</fullName>
        <ecNumber evidence="3 7">1.1.1.22</ecNumber>
    </recommendedName>
</protein>
<dbReference type="EMBL" id="BMOE01000014">
    <property type="protein sequence ID" value="GGJ85743.1"/>
    <property type="molecule type" value="Genomic_DNA"/>
</dbReference>
<dbReference type="PIRSF" id="PIRSF000124">
    <property type="entry name" value="UDPglc_GDPman_dh"/>
    <property type="match status" value="1"/>
</dbReference>
<dbReference type="Gene3D" id="1.20.5.100">
    <property type="entry name" value="Cytochrome c1, transmembrane anchor, C-terminal"/>
    <property type="match status" value="1"/>
</dbReference>
<feature type="binding site" evidence="10">
    <location>
        <position position="90"/>
    </location>
    <ligand>
        <name>NAD(+)</name>
        <dbReference type="ChEBI" id="CHEBI:57540"/>
    </ligand>
</feature>
<reference evidence="12" key="1">
    <citation type="journal article" date="2014" name="Int. J. Syst. Evol. Microbiol.">
        <title>Complete genome sequence of Corynebacterium casei LMG S-19264T (=DSM 44701T), isolated from a smear-ripened cheese.</title>
        <authorList>
            <consortium name="US DOE Joint Genome Institute (JGI-PGF)"/>
            <person name="Walter F."/>
            <person name="Albersmeier A."/>
            <person name="Kalinowski J."/>
            <person name="Ruckert C."/>
        </authorList>
    </citation>
    <scope>NUCLEOTIDE SEQUENCE</scope>
    <source>
        <strain evidence="12">JCM 14371</strain>
    </source>
</reference>
<dbReference type="NCBIfam" id="TIGR03026">
    <property type="entry name" value="NDP-sugDHase"/>
    <property type="match status" value="1"/>
</dbReference>
<dbReference type="Proteomes" id="UP000635726">
    <property type="component" value="Unassembled WGS sequence"/>
</dbReference>
<dbReference type="InterPro" id="IPR028357">
    <property type="entry name" value="UDPglc_DH_bac"/>
</dbReference>
<feature type="binding site" evidence="10">
    <location>
        <position position="288"/>
    </location>
    <ligand>
        <name>NAD(+)</name>
        <dbReference type="ChEBI" id="CHEBI:57540"/>
    </ligand>
</feature>
<dbReference type="SUPFAM" id="SSF48179">
    <property type="entry name" value="6-phosphogluconate dehydrogenase C-terminal domain-like"/>
    <property type="match status" value="1"/>
</dbReference>